<evidence type="ECO:0008006" key="13">
    <source>
        <dbReference type="Google" id="ProtNLM"/>
    </source>
</evidence>
<dbReference type="Pfam" id="PF17751">
    <property type="entry name" value="SKICH"/>
    <property type="match status" value="1"/>
</dbReference>
<evidence type="ECO:0000313" key="12">
    <source>
        <dbReference type="Proteomes" id="UP000516260"/>
    </source>
</evidence>
<organism evidence="11 12">
    <name type="scientific">Takifugu bimaculatus</name>
    <dbReference type="NCBI Taxonomy" id="433685"/>
    <lineage>
        <taxon>Eukaryota</taxon>
        <taxon>Metazoa</taxon>
        <taxon>Chordata</taxon>
        <taxon>Craniata</taxon>
        <taxon>Vertebrata</taxon>
        <taxon>Euteleostomi</taxon>
        <taxon>Actinopterygii</taxon>
        <taxon>Neopterygii</taxon>
        <taxon>Teleostei</taxon>
        <taxon>Neoteleostei</taxon>
        <taxon>Acanthomorphata</taxon>
        <taxon>Eupercaria</taxon>
        <taxon>Tetraodontiformes</taxon>
        <taxon>Tetradontoidea</taxon>
        <taxon>Tetraodontidae</taxon>
        <taxon>Takifugu</taxon>
    </lineage>
</organism>
<dbReference type="InterPro" id="IPR051002">
    <property type="entry name" value="UBA_autophagy_assoc_protein"/>
</dbReference>
<reference evidence="11 12" key="1">
    <citation type="submission" date="2019-04" db="EMBL/GenBank/DDBJ databases">
        <title>The sequence and de novo assembly of Takifugu bimaculatus genome using PacBio and Hi-C technologies.</title>
        <authorList>
            <person name="Xu P."/>
            <person name="Liu B."/>
            <person name="Zhou Z."/>
        </authorList>
    </citation>
    <scope>NUCLEOTIDE SEQUENCE [LARGE SCALE GENOMIC DNA]</scope>
    <source>
        <strain evidence="11">TB-2018</strain>
        <tissue evidence="11">Muscle</tissue>
    </source>
</reference>
<feature type="compositionally biased region" description="Low complexity" evidence="8">
    <location>
        <begin position="487"/>
        <end position="498"/>
    </location>
</feature>
<dbReference type="GO" id="GO:0005634">
    <property type="term" value="C:nucleus"/>
    <property type="evidence" value="ECO:0007669"/>
    <property type="project" value="UniProtKB-SubCell"/>
</dbReference>
<proteinExistence type="inferred from homology"/>
<feature type="domain" description="SKICH" evidence="10">
    <location>
        <begin position="77"/>
        <end position="179"/>
    </location>
</feature>
<evidence type="ECO:0000256" key="1">
    <source>
        <dbReference type="ARBA" id="ARBA00004123"/>
    </source>
</evidence>
<comment type="similarity">
    <text evidence="6">Belongs to the CALCOCO family.</text>
</comment>
<dbReference type="AlphaFoldDB" id="A0A4Z2BD32"/>
<evidence type="ECO:0000256" key="7">
    <source>
        <dbReference type="SAM" id="Coils"/>
    </source>
</evidence>
<name>A0A4Z2BD32_9TELE</name>
<comment type="caution">
    <text evidence="11">The sequence shown here is derived from an EMBL/GenBank/DDBJ whole genome shotgun (WGS) entry which is preliminary data.</text>
</comment>
<dbReference type="Proteomes" id="UP000516260">
    <property type="component" value="Chromosome 5"/>
</dbReference>
<evidence type="ECO:0000259" key="9">
    <source>
        <dbReference type="Pfam" id="PF07888"/>
    </source>
</evidence>
<dbReference type="GO" id="GO:0003713">
    <property type="term" value="F:transcription coactivator activity"/>
    <property type="evidence" value="ECO:0007669"/>
    <property type="project" value="TreeGrafter"/>
</dbReference>
<feature type="domain" description="Calcium binding and coiled-coil" evidence="9">
    <location>
        <begin position="183"/>
        <end position="359"/>
    </location>
</feature>
<feature type="coiled-coil region" evidence="7">
    <location>
        <begin position="211"/>
        <end position="256"/>
    </location>
</feature>
<evidence type="ECO:0000256" key="3">
    <source>
        <dbReference type="ARBA" id="ARBA00022490"/>
    </source>
</evidence>
<evidence type="ECO:0000259" key="10">
    <source>
        <dbReference type="Pfam" id="PF17751"/>
    </source>
</evidence>
<protein>
    <recommendedName>
        <fullName evidence="13">SKICH domain-containing protein</fullName>
    </recommendedName>
</protein>
<dbReference type="PANTHER" id="PTHR31915:SF5">
    <property type="entry name" value="CALCIUM-BINDING AND COILED-COIL DOMAIN-CONTAINING PROTEIN 1"/>
    <property type="match status" value="1"/>
</dbReference>
<feature type="region of interest" description="Disordered" evidence="8">
    <location>
        <begin position="448"/>
        <end position="560"/>
    </location>
</feature>
<gene>
    <name evidence="11" type="ORF">fugu_005274</name>
</gene>
<accession>A0A4Z2BD32</accession>
<feature type="coiled-coil region" evidence="7">
    <location>
        <begin position="292"/>
        <end position="354"/>
    </location>
</feature>
<evidence type="ECO:0000256" key="6">
    <source>
        <dbReference type="ARBA" id="ARBA00037963"/>
    </source>
</evidence>
<evidence type="ECO:0000256" key="5">
    <source>
        <dbReference type="ARBA" id="ARBA00023242"/>
    </source>
</evidence>
<keyword evidence="4 7" id="KW-0175">Coiled coil</keyword>
<dbReference type="Pfam" id="PF07888">
    <property type="entry name" value="CALCOCO1"/>
    <property type="match status" value="1"/>
</dbReference>
<dbReference type="Gene3D" id="2.60.40.2840">
    <property type="match status" value="1"/>
</dbReference>
<dbReference type="InterPro" id="IPR012852">
    <property type="entry name" value="CALCOCO1-like"/>
</dbReference>
<sequence length="578" mass="66265">MLVADVFPQRFHNRNQKSGYESACCLSTNDVATGICTAFLHRLRYRLSSAVLLQTETGAHSICVFFPSLSMDKQPTVVFRNVGQLYFPQTRVECHYSLTPDHQWNSSDWVGIFQLGSSVKRYHTYTWALVPEGHTDGNSANCCVVFHASYLPQPGAVRYEFRYVDKVGQVCARSPPFTFCLPKPLEELETLKEEEDEEDGEEELLLVVPRAQLLQSRLEECLKRQEEVQQALDVTEKEVEKEKENSRRARGEWERERDAMREVISKLRDGMRENYEKLRKMEGKHEDVKYSRENLTSELTTLMAERAESQQRIRDLEEENKVLRQGEREGNLEIDRLKERLKKTSSQMKHDEEKKKTLQVAQLTLQLSEEDLLLREERANWALEREAYKHGAESDKKKIQELSCEVQRKEEWLQEERREREKLEAELGSDRECNRVLLSDARRELQELKSSLRKVQREREEQADKKERLNSGPWSVQGSGTGPEVDSSGGAPSPGCSSVDEEGCSSASPRSIDSPLFSSADPEQPGAPETCAETRIVDKEDAFTAGTQDEDAAGDGKTLDFPQRVDFILSELADSPMW</sequence>
<comment type="subcellular location">
    <subcellularLocation>
        <location evidence="2">Cytoplasm</location>
    </subcellularLocation>
    <subcellularLocation>
        <location evidence="1">Nucleus</location>
    </subcellularLocation>
</comment>
<evidence type="ECO:0000256" key="8">
    <source>
        <dbReference type="SAM" id="MobiDB-lite"/>
    </source>
</evidence>
<keyword evidence="3" id="KW-0963">Cytoplasm</keyword>
<dbReference type="InterPro" id="IPR041611">
    <property type="entry name" value="SKICH"/>
</dbReference>
<evidence type="ECO:0000256" key="4">
    <source>
        <dbReference type="ARBA" id="ARBA00023054"/>
    </source>
</evidence>
<keyword evidence="12" id="KW-1185">Reference proteome</keyword>
<dbReference type="EMBL" id="SWLE01000018">
    <property type="protein sequence ID" value="TNM89020.1"/>
    <property type="molecule type" value="Genomic_DNA"/>
</dbReference>
<evidence type="ECO:0000313" key="11">
    <source>
        <dbReference type="EMBL" id="TNM89020.1"/>
    </source>
</evidence>
<evidence type="ECO:0000256" key="2">
    <source>
        <dbReference type="ARBA" id="ARBA00004496"/>
    </source>
</evidence>
<dbReference type="PANTHER" id="PTHR31915">
    <property type="entry name" value="SKICH DOMAIN-CONTAINING PROTEIN"/>
    <property type="match status" value="1"/>
</dbReference>
<dbReference type="GO" id="GO:0005737">
    <property type="term" value="C:cytoplasm"/>
    <property type="evidence" value="ECO:0007669"/>
    <property type="project" value="UniProtKB-SubCell"/>
</dbReference>
<feature type="compositionally biased region" description="Basic and acidic residues" evidence="8">
    <location>
        <begin position="455"/>
        <end position="469"/>
    </location>
</feature>
<keyword evidence="5" id="KW-0539">Nucleus</keyword>
<dbReference type="GO" id="GO:0045944">
    <property type="term" value="P:positive regulation of transcription by RNA polymerase II"/>
    <property type="evidence" value="ECO:0007669"/>
    <property type="project" value="TreeGrafter"/>
</dbReference>